<reference evidence="2 3" key="1">
    <citation type="journal article" date="2018" name="Sci. Adv.">
        <title>Multi-heme cytochromes provide a pathway for survival in energy-limited environments.</title>
        <authorList>
            <person name="Deng X."/>
            <person name="Dohmae N."/>
            <person name="Nealson K.H."/>
            <person name="Hashimoto K."/>
            <person name="Okamoto A."/>
        </authorList>
    </citation>
    <scope>NUCLEOTIDE SEQUENCE [LARGE SCALE GENOMIC DNA]</scope>
    <source>
        <strain evidence="2 3">IS5</strain>
    </source>
</reference>
<feature type="chain" id="PRO_5016459784" evidence="1">
    <location>
        <begin position="17"/>
        <end position="251"/>
    </location>
</feature>
<dbReference type="EMBL" id="AP017378">
    <property type="protein sequence ID" value="BBD06889.1"/>
    <property type="molecule type" value="Genomic_DNA"/>
</dbReference>
<organism evidence="2 3">
    <name type="scientific">Desulfovibrio ferrophilus</name>
    <dbReference type="NCBI Taxonomy" id="241368"/>
    <lineage>
        <taxon>Bacteria</taxon>
        <taxon>Pseudomonadati</taxon>
        <taxon>Thermodesulfobacteriota</taxon>
        <taxon>Desulfovibrionia</taxon>
        <taxon>Desulfovibrionales</taxon>
        <taxon>Desulfovibrionaceae</taxon>
        <taxon>Desulfovibrio</taxon>
    </lineage>
</organism>
<evidence type="ECO:0000313" key="2">
    <source>
        <dbReference type="EMBL" id="BBD06889.1"/>
    </source>
</evidence>
<gene>
    <name evidence="2" type="ORF">DFE_0163</name>
</gene>
<proteinExistence type="predicted"/>
<evidence type="ECO:0000313" key="3">
    <source>
        <dbReference type="Proteomes" id="UP000269883"/>
    </source>
</evidence>
<accession>A0A2Z6AUI1</accession>
<dbReference type="SUPFAM" id="SSF53850">
    <property type="entry name" value="Periplasmic binding protein-like II"/>
    <property type="match status" value="1"/>
</dbReference>
<name>A0A2Z6AUI1_9BACT</name>
<dbReference type="Gene3D" id="3.40.190.10">
    <property type="entry name" value="Periplasmic binding protein-like II"/>
    <property type="match status" value="2"/>
</dbReference>
<dbReference type="Proteomes" id="UP000269883">
    <property type="component" value="Chromosome"/>
</dbReference>
<dbReference type="AlphaFoldDB" id="A0A2Z6AUI1"/>
<keyword evidence="3" id="KW-1185">Reference proteome</keyword>
<evidence type="ECO:0000256" key="1">
    <source>
        <dbReference type="SAM" id="SignalP"/>
    </source>
</evidence>
<keyword evidence="1" id="KW-0732">Signal</keyword>
<sequence length="251" mass="28294">MFILLAALVQPAPAVAAENIVMLFSGGYPPYYDFPSADDTNSNKPGFFTEFLAAFKRAHPEFSIIKTRLPRKRIDHWMREGRAQAFSLNSELFIKEEDRHLFEFSIPLCRSCDHLATRADAQFHYSGPDSLKGHLLGIVHGNGYGPLDPLIESGQIATAAPQGEQRLVKMLMLGHVNLAILNRETGRTAMERQGVAPGDIKFLDPPIYCFDLAVQVRKEHQAFLQSLNAFIKTSQTNGFMEYLRAKWLRIQ</sequence>
<dbReference type="KEGG" id="dfl:DFE_0163"/>
<feature type="signal peptide" evidence="1">
    <location>
        <begin position="1"/>
        <end position="16"/>
    </location>
</feature>
<protein>
    <submittedName>
        <fullName evidence="2">Uncharacterized protein</fullName>
    </submittedName>
</protein>